<keyword evidence="3" id="KW-1185">Reference proteome</keyword>
<gene>
    <name evidence="4" type="primary">LOC127751441</name>
</gene>
<dbReference type="OrthoDB" id="7683421at2759"/>
<dbReference type="RefSeq" id="XP_052130974.1">
    <property type="nucleotide sequence ID" value="XM_052275014.1"/>
</dbReference>
<proteinExistence type="predicted"/>
<evidence type="ECO:0000313" key="4">
    <source>
        <dbReference type="RefSeq" id="XP_052130974.1"/>
    </source>
</evidence>
<feature type="domain" description="DUF6570" evidence="2">
    <location>
        <begin position="157"/>
        <end position="270"/>
    </location>
</feature>
<evidence type="ECO:0000259" key="2">
    <source>
        <dbReference type="Pfam" id="PF20209"/>
    </source>
</evidence>
<sequence>MQINASCKSGIDLHSREWVSSSGNVDLLKKPSADLHRQNFLCAKHLEDDQFTNKRRNRLKPKAVPTINFDRLPISDLLMIDFPVVGNADLASVMFTEENESDGSVEKLDLYQKLFNEIMFSFEWETCNRCHAKFYKKKDSKQTCVYTKKTCEKFSELHLDDIPEELQDLTFIEEQLIAKVHPIVSVIKLKSHQLGYQGNVINFPQDVKGFARQLPHRLDELSCVLTVRASKNLNPVDFQVRSSKVKNALQWPKNNNTFYYDVVISEDNIDILPEYSNVFELLNGFDLNEAESDDSVESATSQENVMAKEFEEDIYESGSPIMAKATGSDQVVSLLSWPTISSEPINEFKDDTYIAKAFPCLFPKGNRIMSKGTNQLASSLNYFKHLMRYKDDRFSKHNRFRYFALNSFMRWSALRNGNLFVRSRPEFENMTLDQLKQELQRDPSLIKKLIYRNSSISGSKSYWFARGKELLSMVEQIGLPTHWPIGFD</sequence>
<dbReference type="InterPro" id="IPR046700">
    <property type="entry name" value="DUF6570"/>
</dbReference>
<evidence type="ECO:0000259" key="1">
    <source>
        <dbReference type="Pfam" id="PF14214"/>
    </source>
</evidence>
<reference evidence="4" key="1">
    <citation type="submission" date="2025-08" db="UniProtKB">
        <authorList>
            <consortium name="RefSeq"/>
        </authorList>
    </citation>
    <scope>IDENTIFICATION</scope>
    <source>
        <tissue evidence="4">Whole organism</tissue>
    </source>
</reference>
<dbReference type="KEGG" id="foc:127751441"/>
<protein>
    <submittedName>
        <fullName evidence="4">Uncharacterized protein LOC127751441</fullName>
    </submittedName>
</protein>
<dbReference type="AlphaFoldDB" id="A0A9C6X8C6"/>
<evidence type="ECO:0000313" key="3">
    <source>
        <dbReference type="Proteomes" id="UP000504606"/>
    </source>
</evidence>
<name>A0A9C6X8C6_FRAOC</name>
<dbReference type="GeneID" id="127751441"/>
<feature type="domain" description="Helitron helicase-like" evidence="1">
    <location>
        <begin position="382"/>
        <end position="483"/>
    </location>
</feature>
<organism evidence="3 4">
    <name type="scientific">Frankliniella occidentalis</name>
    <name type="common">Western flower thrips</name>
    <name type="synonym">Euthrips occidentalis</name>
    <dbReference type="NCBI Taxonomy" id="133901"/>
    <lineage>
        <taxon>Eukaryota</taxon>
        <taxon>Metazoa</taxon>
        <taxon>Ecdysozoa</taxon>
        <taxon>Arthropoda</taxon>
        <taxon>Hexapoda</taxon>
        <taxon>Insecta</taxon>
        <taxon>Pterygota</taxon>
        <taxon>Neoptera</taxon>
        <taxon>Paraneoptera</taxon>
        <taxon>Thysanoptera</taxon>
        <taxon>Terebrantia</taxon>
        <taxon>Thripoidea</taxon>
        <taxon>Thripidae</taxon>
        <taxon>Frankliniella</taxon>
    </lineage>
</organism>
<dbReference type="Proteomes" id="UP000504606">
    <property type="component" value="Unplaced"/>
</dbReference>
<dbReference type="Pfam" id="PF14214">
    <property type="entry name" value="Helitron_like_N"/>
    <property type="match status" value="1"/>
</dbReference>
<dbReference type="InterPro" id="IPR025476">
    <property type="entry name" value="Helitron_helicase-like"/>
</dbReference>
<dbReference type="Pfam" id="PF20209">
    <property type="entry name" value="DUF6570"/>
    <property type="match status" value="1"/>
</dbReference>
<accession>A0A9C6X8C6</accession>